<dbReference type="Pfam" id="PF03028">
    <property type="entry name" value="Dynein_heavy"/>
    <property type="match status" value="1"/>
</dbReference>
<evidence type="ECO:0000259" key="21">
    <source>
        <dbReference type="SMART" id="SM00382"/>
    </source>
</evidence>
<dbReference type="Gene3D" id="3.10.490.20">
    <property type="match status" value="1"/>
</dbReference>
<evidence type="ECO:0000256" key="3">
    <source>
        <dbReference type="ARBA" id="ARBA00011655"/>
    </source>
</evidence>
<dbReference type="InterPro" id="IPR024743">
    <property type="entry name" value="Dynein_HC_stalk"/>
</dbReference>
<dbReference type="FunFam" id="3.40.50.300:FF:000682">
    <property type="entry name" value="Dynein axonemal heavy chain 17"/>
    <property type="match status" value="1"/>
</dbReference>
<dbReference type="FunFam" id="1.10.8.710:FF:000002">
    <property type="entry name" value="dynein heavy chain 17, axonemal"/>
    <property type="match status" value="1"/>
</dbReference>
<keyword evidence="9" id="KW-0282">Flagellum</keyword>
<dbReference type="InterPro" id="IPR041589">
    <property type="entry name" value="DNAH3_AAA_lid_1"/>
</dbReference>
<keyword evidence="11 20" id="KW-0175">Coiled coil</keyword>
<evidence type="ECO:0000313" key="23">
    <source>
        <dbReference type="Proteomes" id="UP000694563"/>
    </source>
</evidence>
<dbReference type="FunFam" id="3.40.50.300:FF:000219">
    <property type="entry name" value="Dynein axonemal heavy chain 17"/>
    <property type="match status" value="1"/>
</dbReference>
<dbReference type="InterPro" id="IPR026983">
    <property type="entry name" value="DHC"/>
</dbReference>
<dbReference type="InterPro" id="IPR056759">
    <property type="entry name" value="DYH2-5-8_CC"/>
</dbReference>
<dbReference type="FunFam" id="1.20.920.30:FF:000003">
    <property type="entry name" value="Dynein axonemal heavy chain 17"/>
    <property type="match status" value="1"/>
</dbReference>
<evidence type="ECO:0000256" key="10">
    <source>
        <dbReference type="ARBA" id="ARBA00023017"/>
    </source>
</evidence>
<comment type="function">
    <text evidence="16">Force generating protein component of the outer dynein arms (ODAs) in the sperm flagellum. Produces force towards the minus ends of microtubules. Dynein has ATPase activity; the force-producing power stroke is thought to occur on release of ADP. Plays a major role in sperm motility, implicated in sperm flagellar assembly and beating.</text>
</comment>
<dbReference type="Pfam" id="PF17857">
    <property type="entry name" value="AAA_lid_1"/>
    <property type="match status" value="1"/>
</dbReference>
<dbReference type="Gene3D" id="3.20.180.20">
    <property type="entry name" value="Dynein heavy chain, N-terminal domain 2"/>
    <property type="match status" value="1"/>
</dbReference>
<dbReference type="GO" id="GO:0097729">
    <property type="term" value="C:9+2 motile cilium"/>
    <property type="evidence" value="ECO:0007669"/>
    <property type="project" value="UniProtKB-ARBA"/>
</dbReference>
<dbReference type="Gene3D" id="1.10.8.720">
    <property type="entry name" value="Region D6 of dynein motor"/>
    <property type="match status" value="1"/>
</dbReference>
<dbReference type="Gene3D" id="1.20.140.100">
    <property type="entry name" value="Dynein heavy chain, N-terminal domain 2"/>
    <property type="match status" value="1"/>
</dbReference>
<dbReference type="Pfam" id="PF12774">
    <property type="entry name" value="AAA_6"/>
    <property type="match status" value="1"/>
</dbReference>
<feature type="domain" description="AAA+ ATPase" evidence="21">
    <location>
        <begin position="1727"/>
        <end position="1863"/>
    </location>
</feature>
<evidence type="ECO:0000256" key="13">
    <source>
        <dbReference type="ARBA" id="ARBA00023175"/>
    </source>
</evidence>
<keyword evidence="7" id="KW-0547">Nucleotide-binding</keyword>
<dbReference type="InterPro" id="IPR035706">
    <property type="entry name" value="AAA_9"/>
</dbReference>
<dbReference type="InterPro" id="IPR041658">
    <property type="entry name" value="AAA_lid_11"/>
</dbReference>
<dbReference type="InterPro" id="IPR003593">
    <property type="entry name" value="AAA+_ATPase"/>
</dbReference>
<reference evidence="22" key="1">
    <citation type="submission" date="2020-10" db="EMBL/GenBank/DDBJ databases">
        <title>Catharus ustulatus (Swainson's thrush) genome, bCatUst1, primary haplotype v2.</title>
        <authorList>
            <person name="Delmore K."/>
            <person name="Vafadar M."/>
            <person name="Formenti G."/>
            <person name="Chow W."/>
            <person name="Pelan S."/>
            <person name="Howe K."/>
            <person name="Rhie A."/>
            <person name="Mountcastle J."/>
            <person name="Haase B."/>
            <person name="Fedrigo O."/>
            <person name="Jarvis E.D."/>
        </authorList>
    </citation>
    <scope>NUCLEOTIDE SEQUENCE [LARGE SCALE GENOMIC DNA]</scope>
</reference>
<dbReference type="InterPro" id="IPR041228">
    <property type="entry name" value="Dynein_C"/>
</dbReference>
<dbReference type="FunFam" id="1.10.8.720:FF:000002">
    <property type="entry name" value="Dynein heavy chain 9, axonemal"/>
    <property type="match status" value="1"/>
</dbReference>
<reference evidence="22" key="3">
    <citation type="submission" date="2025-09" db="UniProtKB">
        <authorList>
            <consortium name="Ensembl"/>
        </authorList>
    </citation>
    <scope>IDENTIFICATION</scope>
</reference>
<dbReference type="Proteomes" id="UP000694563">
    <property type="component" value="Chromosome 20"/>
</dbReference>
<dbReference type="Pfam" id="PF25007">
    <property type="entry name" value="DYH2-5-8_CC"/>
    <property type="match status" value="1"/>
</dbReference>
<feature type="coiled-coil region" evidence="20">
    <location>
        <begin position="2921"/>
        <end position="3007"/>
    </location>
</feature>
<evidence type="ECO:0000256" key="12">
    <source>
        <dbReference type="ARBA" id="ARBA00023069"/>
    </source>
</evidence>
<dbReference type="Pfam" id="PF08393">
    <property type="entry name" value="DHC_N2"/>
    <property type="match status" value="1"/>
</dbReference>
<evidence type="ECO:0000256" key="11">
    <source>
        <dbReference type="ARBA" id="ARBA00023054"/>
    </source>
</evidence>
<dbReference type="Pfam" id="PF12780">
    <property type="entry name" value="AAA_8"/>
    <property type="match status" value="1"/>
</dbReference>
<dbReference type="InterPro" id="IPR043160">
    <property type="entry name" value="Dynein_C_barrel"/>
</dbReference>
<keyword evidence="14" id="KW-0206">Cytoskeleton</keyword>
<dbReference type="GO" id="GO:0007018">
    <property type="term" value="P:microtubule-based movement"/>
    <property type="evidence" value="ECO:0007669"/>
    <property type="project" value="InterPro"/>
</dbReference>
<keyword evidence="13" id="KW-0505">Motor protein</keyword>
<dbReference type="InterPro" id="IPR004273">
    <property type="entry name" value="Dynein_heavy_D6_P-loop"/>
</dbReference>
<dbReference type="FunFam" id="3.40.50.300:FF:000411">
    <property type="entry name" value="dynein heavy chain 17, axonemal"/>
    <property type="match status" value="1"/>
</dbReference>
<dbReference type="FunFam" id="1.20.920.20:FF:000003">
    <property type="entry name" value="Dynein axonemal heavy chain 17"/>
    <property type="match status" value="1"/>
</dbReference>
<dbReference type="Gene3D" id="6.10.140.1060">
    <property type="match status" value="1"/>
</dbReference>
<evidence type="ECO:0000256" key="20">
    <source>
        <dbReference type="SAM" id="Coils"/>
    </source>
</evidence>
<dbReference type="InterPro" id="IPR042222">
    <property type="entry name" value="Dynein_2_N"/>
</dbReference>
<keyword evidence="8" id="KW-0067">ATP-binding</keyword>
<dbReference type="InterPro" id="IPR027417">
    <property type="entry name" value="P-loop_NTPase"/>
</dbReference>
<dbReference type="Pfam" id="PF12781">
    <property type="entry name" value="AAA_9"/>
    <property type="match status" value="1"/>
</dbReference>
<dbReference type="InterPro" id="IPR043157">
    <property type="entry name" value="Dynein_AAA1S"/>
</dbReference>
<dbReference type="Ensembl" id="ENSCUST00005023547.1">
    <property type="protein sequence ID" value="ENSCUSP00005022733.1"/>
    <property type="gene ID" value="ENSCUSG00005014060.1"/>
</dbReference>
<gene>
    <name evidence="22" type="primary">DNAH9</name>
</gene>
<comment type="subunit">
    <text evidence="3">Consists of at least two heavy chains and a number of intermediate and light chains.</text>
</comment>
<dbReference type="InterPro" id="IPR042219">
    <property type="entry name" value="AAA_lid_11_sf"/>
</dbReference>
<dbReference type="Pfam" id="PF12777">
    <property type="entry name" value="MT"/>
    <property type="match status" value="1"/>
</dbReference>
<dbReference type="GO" id="GO:0051959">
    <property type="term" value="F:dynein light intermediate chain binding"/>
    <property type="evidence" value="ECO:0007669"/>
    <property type="project" value="InterPro"/>
</dbReference>
<comment type="subcellular location">
    <subcellularLocation>
        <location evidence="1">Cytoplasm</location>
        <location evidence="1">Cytoskeleton</location>
        <location evidence="1">Flagellum axoneme</location>
    </subcellularLocation>
</comment>
<dbReference type="FunFam" id="1.20.140.100:FF:000007">
    <property type="entry name" value="Dynein axonemal heavy chain 9"/>
    <property type="match status" value="1"/>
</dbReference>
<dbReference type="FunFam" id="1.10.287.2620:FF:000004">
    <property type="entry name" value="Dynein axonemal heavy chain 17"/>
    <property type="match status" value="1"/>
</dbReference>
<feature type="domain" description="AAA+ ATPase" evidence="21">
    <location>
        <begin position="2005"/>
        <end position="2184"/>
    </location>
</feature>
<dbReference type="FunFam" id="1.20.58.1120:FF:000002">
    <property type="entry name" value="Dynein heavy chain 9, axonemal"/>
    <property type="match status" value="1"/>
</dbReference>
<dbReference type="Gene3D" id="1.20.920.20">
    <property type="match status" value="1"/>
</dbReference>
<dbReference type="GO" id="GO:0005524">
    <property type="term" value="F:ATP binding"/>
    <property type="evidence" value="ECO:0007669"/>
    <property type="project" value="UniProtKB-KW"/>
</dbReference>
<dbReference type="InterPro" id="IPR024317">
    <property type="entry name" value="Dynein_heavy_chain_D4_dom"/>
</dbReference>
<dbReference type="InterPro" id="IPR013602">
    <property type="entry name" value="Dynein_heavy_linker"/>
</dbReference>
<evidence type="ECO:0000256" key="2">
    <source>
        <dbReference type="ARBA" id="ARBA00008887"/>
    </source>
</evidence>
<dbReference type="Pfam" id="PF18198">
    <property type="entry name" value="AAA_lid_11"/>
    <property type="match status" value="1"/>
</dbReference>
<dbReference type="SUPFAM" id="SSF52540">
    <property type="entry name" value="P-loop containing nucleoside triphosphate hydrolases"/>
    <property type="match status" value="4"/>
</dbReference>
<proteinExistence type="inferred from homology"/>
<dbReference type="Pfam" id="PF18199">
    <property type="entry name" value="Dynein_C"/>
    <property type="match status" value="1"/>
</dbReference>
<dbReference type="InterPro" id="IPR035699">
    <property type="entry name" value="AAA_6"/>
</dbReference>
<dbReference type="SMART" id="SM00382">
    <property type="entry name" value="AAA"/>
    <property type="match status" value="3"/>
</dbReference>
<sequence>SSPSIVLFVLELSNHSMFCGGWDLKAHPVPLPWQRHLPLSWVAPSPVQVIVPILTNRKNHQGWPRVVSQDIIHHVHSLKNTVFKVVGQVKGKTLLPLPAGSEGIENIDPKSEKFLELINKSLVHATESAIIDWSQQIQRVLKKESSEPLLQGTNPTPKVELEFWKSRCADLEGIYSQLTSRRVSNMVEVLERVQSIYVPAFQNMLLDVEAALSEAQDIDLHLTPLQQPLEDIEAAEFSQVKPLLIPLLHVVCWIWVTSKHYSVPVRIVVLLQEIFTVCCDSTRDISGVVWLFQAVVFLSPEDLLKGEMEESQEVKKWNFHPRLVFARLDSFLQRLDMVKGLLTTALDLTELEKIEFGGMKGKALGQQVLDMYEEFQESYQVFSERTYDCLDLANFEQDALEFQQKVQDIDRRLATVFSQAFSDAPGLEHIFKVLLELQGSFNAVPLCPAGFPPLHKNVPPVAGALGWARELRSFTHLHLRGDAHGWGWLGGPEMMVAFRGWLVLHRAERKSRVRDQWEAGGADQELSRPFPACCLGNNQQGAPVVLRGGWRGCQELGGLCCAQLCALPPQLVSVLREVSYLRDSGAGAIPPAAADIYSCKESFQQLVAGLELMGNRYNKVLRTLLEVEYPLVQGQLQDIDLKLREAEETLTWKMEGVWDHISRVMADVHDLEQRVQKAKENVEEIQSIVQSWESPILERRDSRKESVLSLEECQERLEQRYSLVRESGHRIHSLLKENQSLLLADPASDAWKVYLDYVDEIVLDGFFTAIECSLKYLLENTGLTPLFEVQLDLVIPDLVFHPPLDPGTNDGFCDMVENLLQGIFHISSLVPRLAVHSGLCHYQADLEAMSDLCSARQELLSRAQAAVASCCEHRAGLERFSHLYGEDRRELCRQFLLYGRALTPADVEGQDGVPEAPPTLQQFREHIGSYEQLYEEVAHMQPVCTFQGWLRLDARPFRAALLNEIKRWSLMFKQHLLDHVTHSLADLDEFIQTTEKGLSRKVEKGDSGGLVEVMGHLLAVKERHSATDAMFEPLKETIELLKAYEQQLPEEVHQQLEELPEKWSQVKKLAEAVKQQVAPLQASEVTALRQSCAAFDARQLRLRERFGTEAPFRFDTEKPYQLLDAKHMEIKQMESAMTSIYESADLFEVMVPEYKQLKQCRKELCLLKELWDMISLVNSSLDDWQSTKWAEINVENMDLECKKFAREIRNLDKEMRAWDAFSGLDSKVKNMLTALKAVAELQNPAIRERHWNQLMQVTGVRFVMGSDTTLADLLRLNLHQFEGEVHGIVDKAVREMSMEKVLKELRVTWSSREFQYEPHPRTNIPLLKSDEELIETLEDNQVQLQNLMSSKYIAFFLEEVSAWQRKLSTADSVISLWFEVQRTWSHLESIFIGSGDIRAQLPQDSRRFEGIDVDFKELAYEFQKTPNVVEATNKPGLSQQLEDIQSRLSLCEKALAEYLDMKRLAFPRFYFISSADLLDILSNGTNPHLVQRHLSKLFDNLAKLKFQVDSEQNSTKVGLGMYSREEEYVQFSEPCDCSGQVEVWLSRLLDTMRATVRDGMSAAVAAYEDKPRDQWLFDHPAQVALCCTQIWWTAEVGMAFSRMKEGYEKAMKEYHKKQVAQLNTLVTMLLGQLSKGDRQKIMTICTIDVHARDVVAKMIVDSGQAFLWLSQLRHRWADEERHCWASICDAQFLYSYEYLGNTPRLVITPLTDRCYITLTQSLHLTMSGAPAGPAGTGKTETTKDLGRALGIMVYVFNCSEQMDYKSCGNIYKGLSQTGAWGCFDEFNRISVEVLSVVAVQVKSVQDAIREKKKSFNFLGEEINLVPSVGIFITMNPGYAGRTELPENLKALFRPCAMVVPDFELICEIMLVAEGFLEARALAKKFITLYQLCKELLSKQDHYDWGLRAIKSVLVVAGSLKRADPERPEEQVLMRSLRDFNIPKIVTDDVPVFLGLIGDLFPALDVPRKRDLRFEAVVKEAVLELRLQPEDNFVLKVVQLEELLSVRHSVFVVGAAGTGKSQVLRSLHKSYQRMKRRPVWTDLNPKAVTNDELFGIINPATREWKDGLFSSIMRELANISHDGPKWMVLDGDIDPMWIESLNTVMDDNKVLTLASNERIPLSPSMRLLFEISHLRTATPATVSRAGILYINPSDLGWNAPVSSWIDRREVQSERANLTILFDKYLPVCLDTLRTRFKKIVPIPEQSMVQMLCYLLECLLTEDNTPPDCPKELYELYFVFAAVWAFGGSMFQDQLVDYRVEFSKWWVAEFKTIKFPSQGTVFDFYVDPETKKFEPWSKLIPQFEFDPEVPLQGCLVPTAQSVCLRFLVARLLQRRRPVLLVGTAGTGKSVLLEDTLCSLDTHLFLVKKVPFNYYTTSAMLQDALEKPLDKKAGRNYGPPGSKRLVYFMDDLNMARVDAYGTAQPHTLLRQHLDYGHWYDRSRLSLKEISNVQFVSCMNPTAGSFTINPRLQRHFCVFALSNPDQDSLSRIYSTILVQHLASGNFSEAVQKSAQQLIALALGLHQKVAATFLPTAVKFHYVFNLRDLSNIFQGLLFSTPECLKQPQDLVKLYLHESSRVYRDRMVEDVDCDTFDKIQREMVKKCYDDIEDTLEQAKHMNIYCHFAKGLGEPGYKPVPSWEELNQILVEALDSYNEVNAAMNLVLFEDAMCHVCRISRVLEAPRGHALLVGVGGSGKQSLTRLAAFLSSLELFQITLRKGYGIPDLKVDLASLYLKAGLKGVGSVFLLSDAQLADEQFLVLVNDFLASGEIPDLFPDDEVENILSSVRNEVRTRGLLDSRENCWRFFIERVRRRLKVVLCLSPVGSRLRLCSRRFPALAACSTMDCFQPWPRQALESVSCRFLQDMDTLQDSVKDSISKFMAHVHISVNEMSRLYLSNEHRYNYTTPKSFLEQIKLYQSLLLKKDKDLKAKMQRLENGLEKLKSTSAQVDELKAKLAAQEVELKQKNEDADRLIQVVGVETEKVSRKKAVADEEERKVALITQEVEQKQKDCEEDLAKAEPALAAAQAALNTLNKTNLTELRSFGSPPSAVSNVTAAVMVLTAPGGRIPKDRSWKAAKVAMARVDGFLDSLIKFNKENIHENCLKALQPYLQDPKFNPEFVATKSSAAAGLCSWVLNIVRFHHVFCEVQPKRQALDRANAELAAAQDKLATVKAKIARLNENLSKLTARFEQATSDKLKCQQEAEATACTITLANRLVGGLASENVRWAEAVKDFKEQQSTLCGDVLLSTAFVSYLGYFSGKYRQELLDGIWRPYLHQLQVPIPVRPSLDPLWVLADAAAVAAWQNQGLPSDRTSTESAAILGSCERWPLLVDPQLQGSRWIKSSHGDRLRVIRAGHKGYLDTLEQALAAGDVVLIENLEESVDPVLGPLLGRETIKKGRYIKIGDKECALHPAFRLILHSKLANPHFQPELQAQCTLIDFSVTRHGLEEQLLGAVVRLERPDLEELKSDLTKQQNGFKITLKTLEDNLLSRLSSASGNFLEDTELVENLETTKRTAAEIVEKVQEFKVTEAKINEAREQYRPAACRAALLYFTMNELHAIHPMYQFSLKAFHGVFQKAIERAAPADSLPGRVLSLSDSITFSVFQYTTRGLFERDKLTFSAQLTFQILLMNKEINPAELDFLLRYPAQPGVTSPVEFLSDHSWGGIKALSSMEEFRNLDRDIEGSAKRWKKFVESECPEKERFPQDWKNKSALQRLCIMRALRPDRVPCAVRDFVEEKLGSKYVVGRSLDFAATFEESGPATPMFFILSPGVDPLKDVEKHGKKLGYTFNHRNLHNISLGQGQEVVAEQALDLAAKEGHWVILQNIHLVAKWLSCLEKKLEQLSEGSHQDFRVFISAEPAPCPESHIIPQGILENSIKITSEAPTGMHANLHKALDNFSQDTLEMCSQEKEFRSILFALCYFHAVVAERRKFGPQGWNRPYPFSTGDLTISVSVLHNYLQASSKVPYDDLRYLVGEIMYGGHITDDWDRRLCRTYLEEFIKPEMLEGELCLAPGFPLPGYMDYNGYHQYIDDALPPESPYLYGLHPNAEIGFLTQRSERLLRTVLELQPRDSSTGQGALGTREEMVQALLEEMLEKLTDEFNMAELVAKVEERTPYAVVALQECERMNALTAELRRSLTELELGLKGELTMTSDMETLQNSLFLDMVPESWLKRSYPSTASLGSWFADLLARISELEAWTRDFSLPSTLWLGGFFNPQSILTAVMQTAARKNKWPLDTMTLQCDVTKKSREDFASAPREGAYVHGLFMEGARWDVQAGTIVDARLQELTPAMPVVFIKAIPGDKQDTRGLYPCPLYKTRQRGPTYVWTLNLKTKESPSKWVLAGVALLLQI</sequence>
<dbReference type="Pfam" id="PF08385">
    <property type="entry name" value="DHC_N1"/>
    <property type="match status" value="2"/>
</dbReference>
<dbReference type="GO" id="GO:0045505">
    <property type="term" value="F:dynein intermediate chain binding"/>
    <property type="evidence" value="ECO:0007669"/>
    <property type="project" value="InterPro"/>
</dbReference>
<dbReference type="Gene3D" id="1.10.8.710">
    <property type="match status" value="1"/>
</dbReference>
<dbReference type="Gene3D" id="1.10.472.130">
    <property type="match status" value="1"/>
</dbReference>
<dbReference type="FunFam" id="3.10.490.20:FF:000002">
    <property type="entry name" value="Dynein axonemal heavy chain 17"/>
    <property type="match status" value="1"/>
</dbReference>
<dbReference type="GO" id="GO:0005930">
    <property type="term" value="C:axoneme"/>
    <property type="evidence" value="ECO:0007669"/>
    <property type="project" value="UniProtKB-ARBA"/>
</dbReference>
<dbReference type="PANTHER" id="PTHR45703:SF4">
    <property type="entry name" value="DYNEIN AXONEMAL HEAVY CHAIN 17"/>
    <property type="match status" value="1"/>
</dbReference>
<dbReference type="GO" id="GO:0008569">
    <property type="term" value="F:minus-end-directed microtubule motor activity"/>
    <property type="evidence" value="ECO:0007669"/>
    <property type="project" value="InterPro"/>
</dbReference>
<dbReference type="FunFam" id="1.10.472.130:FF:000001">
    <property type="entry name" value="Dynein, axonemal, heavy chain 9"/>
    <property type="match status" value="1"/>
</dbReference>
<keyword evidence="4" id="KW-0963">Cytoplasm</keyword>
<dbReference type="GO" id="GO:0030286">
    <property type="term" value="C:dynein complex"/>
    <property type="evidence" value="ECO:0007669"/>
    <property type="project" value="UniProtKB-KW"/>
</dbReference>
<accession>A0A8C3Y7B2</accession>
<dbReference type="FunFam" id="3.20.180.20:FF:000001">
    <property type="entry name" value="Dynein axonemal heavy chain 5"/>
    <property type="match status" value="1"/>
</dbReference>
<dbReference type="InterPro" id="IPR013594">
    <property type="entry name" value="Dynein_heavy_tail"/>
</dbReference>
<dbReference type="FunFam" id="3.40.50.300:FF:001810">
    <property type="entry name" value="Cytoplasmic dynein 2 heavy chain 1"/>
    <property type="match status" value="1"/>
</dbReference>
<evidence type="ECO:0000256" key="5">
    <source>
        <dbReference type="ARBA" id="ARBA00022701"/>
    </source>
</evidence>
<evidence type="ECO:0000256" key="15">
    <source>
        <dbReference type="ARBA" id="ARBA00023273"/>
    </source>
</evidence>
<dbReference type="Gene3D" id="1.20.1270.280">
    <property type="match status" value="1"/>
</dbReference>
<dbReference type="Gene3D" id="1.20.58.1120">
    <property type="match status" value="1"/>
</dbReference>
<evidence type="ECO:0000256" key="18">
    <source>
        <dbReference type="ARBA" id="ARBA00082505"/>
    </source>
</evidence>
<dbReference type="Gene3D" id="3.40.50.300">
    <property type="entry name" value="P-loop containing nucleotide triphosphate hydrolases"/>
    <property type="match status" value="5"/>
</dbReference>
<dbReference type="Pfam" id="PF17852">
    <property type="entry name" value="Dynein_AAA_lid"/>
    <property type="match status" value="1"/>
</dbReference>
<evidence type="ECO:0000256" key="7">
    <source>
        <dbReference type="ARBA" id="ARBA00022741"/>
    </source>
</evidence>
<feature type="coiled-coil region" evidence="20">
    <location>
        <begin position="3151"/>
        <end position="3192"/>
    </location>
</feature>
<organism evidence="22 23">
    <name type="scientific">Catharus ustulatus</name>
    <name type="common">Russet-backed thrush</name>
    <name type="synonym">Hylocichla ustulatus</name>
    <dbReference type="NCBI Taxonomy" id="91951"/>
    <lineage>
        <taxon>Eukaryota</taxon>
        <taxon>Metazoa</taxon>
        <taxon>Chordata</taxon>
        <taxon>Craniata</taxon>
        <taxon>Vertebrata</taxon>
        <taxon>Euteleostomi</taxon>
        <taxon>Archelosauria</taxon>
        <taxon>Archosauria</taxon>
        <taxon>Dinosauria</taxon>
        <taxon>Saurischia</taxon>
        <taxon>Theropoda</taxon>
        <taxon>Coelurosauria</taxon>
        <taxon>Aves</taxon>
        <taxon>Neognathae</taxon>
        <taxon>Neoaves</taxon>
        <taxon>Telluraves</taxon>
        <taxon>Australaves</taxon>
        <taxon>Passeriformes</taxon>
        <taxon>Turdidae</taxon>
        <taxon>Catharus</taxon>
    </lineage>
</organism>
<keyword evidence="5" id="KW-0493">Microtubule</keyword>
<feature type="coiled-coil region" evidence="20">
    <location>
        <begin position="661"/>
        <end position="688"/>
    </location>
</feature>
<protein>
    <recommendedName>
        <fullName evidence="17">Dynein axonemal heavy chain 17</fullName>
    </recommendedName>
    <alternativeName>
        <fullName evidence="19">Axonemal beta dynein heavy chain 17</fullName>
    </alternativeName>
    <alternativeName>
        <fullName evidence="18">Ciliary dynein heavy chain 17</fullName>
    </alternativeName>
</protein>
<dbReference type="Pfam" id="PF12775">
    <property type="entry name" value="AAA_7"/>
    <property type="match status" value="1"/>
</dbReference>
<evidence type="ECO:0000256" key="19">
    <source>
        <dbReference type="ARBA" id="ARBA00082511"/>
    </source>
</evidence>
<keyword evidence="6" id="KW-0677">Repeat</keyword>
<evidence type="ECO:0000256" key="14">
    <source>
        <dbReference type="ARBA" id="ARBA00023212"/>
    </source>
</evidence>
<keyword evidence="15" id="KW-0966">Cell projection</keyword>
<evidence type="ECO:0000256" key="1">
    <source>
        <dbReference type="ARBA" id="ARBA00004611"/>
    </source>
</evidence>
<dbReference type="FunFam" id="1.20.1270.280:FF:000003">
    <property type="entry name" value="Dynein axonemal heavy chain 17"/>
    <property type="match status" value="1"/>
</dbReference>
<evidence type="ECO:0000256" key="17">
    <source>
        <dbReference type="ARBA" id="ARBA00069445"/>
    </source>
</evidence>
<dbReference type="FunFam" id="3.40.50.300:FF:000049">
    <property type="entry name" value="Dynein, axonemal, heavy chain 5"/>
    <property type="match status" value="1"/>
</dbReference>
<name>A0A8C3Y7B2_CATUS</name>
<evidence type="ECO:0000313" key="22">
    <source>
        <dbReference type="Ensembl" id="ENSCUSP00005022733.1"/>
    </source>
</evidence>
<evidence type="ECO:0000256" key="4">
    <source>
        <dbReference type="ARBA" id="ARBA00022490"/>
    </source>
</evidence>
<dbReference type="Gene3D" id="1.10.8.1220">
    <property type="match status" value="1"/>
</dbReference>
<dbReference type="InterPro" id="IPR042228">
    <property type="entry name" value="Dynein_linker_3"/>
</dbReference>
<keyword evidence="12" id="KW-0969">Cilium</keyword>
<dbReference type="PANTHER" id="PTHR45703">
    <property type="entry name" value="DYNEIN HEAVY CHAIN"/>
    <property type="match status" value="1"/>
</dbReference>
<dbReference type="FunFam" id="1.10.8.1220:FF:000001">
    <property type="entry name" value="Dynein axonemal heavy chain 5"/>
    <property type="match status" value="1"/>
</dbReference>
<keyword evidence="23" id="KW-1185">Reference proteome</keyword>
<reference evidence="22" key="2">
    <citation type="submission" date="2025-08" db="UniProtKB">
        <authorList>
            <consortium name="Ensembl"/>
        </authorList>
    </citation>
    <scope>IDENTIFICATION</scope>
</reference>
<dbReference type="Gene3D" id="1.20.920.30">
    <property type="match status" value="1"/>
</dbReference>
<comment type="similarity">
    <text evidence="2">Belongs to the dynein heavy chain family.</text>
</comment>
<evidence type="ECO:0000256" key="6">
    <source>
        <dbReference type="ARBA" id="ARBA00022737"/>
    </source>
</evidence>
<keyword evidence="10" id="KW-0243">Dynein</keyword>
<feature type="domain" description="AAA+ ATPase" evidence="21">
    <location>
        <begin position="2332"/>
        <end position="2500"/>
    </location>
</feature>
<dbReference type="GO" id="GO:0005874">
    <property type="term" value="C:microtubule"/>
    <property type="evidence" value="ECO:0007669"/>
    <property type="project" value="UniProtKB-KW"/>
</dbReference>
<evidence type="ECO:0000256" key="9">
    <source>
        <dbReference type="ARBA" id="ARBA00022846"/>
    </source>
</evidence>
<dbReference type="InterPro" id="IPR041466">
    <property type="entry name" value="Dynein_AAA5_ext"/>
</dbReference>
<evidence type="ECO:0000256" key="8">
    <source>
        <dbReference type="ARBA" id="ARBA00022840"/>
    </source>
</evidence>
<evidence type="ECO:0000256" key="16">
    <source>
        <dbReference type="ARBA" id="ARBA00053934"/>
    </source>
</evidence>
<dbReference type="Gene3D" id="1.10.287.2620">
    <property type="match status" value="1"/>
</dbReference>